<sequence>MMRISDFLKRYNLHGSLINNVEYDSTTKRVSIETELCKWQQFDYDETKDPEMIEGFIVFEDVTYFETDCVKDFDADEILEAVLISETPSLEKVKIVTDGVNIIIIEAGNVEWHSL</sequence>
<reference evidence="1 2" key="1">
    <citation type="submission" date="2016-01" db="EMBL/GenBank/DDBJ databases">
        <title>Draft Genome Sequences of Seven Thermophilic Sporeformers Isolated from Foods.</title>
        <authorList>
            <person name="Berendsen E.M."/>
            <person name="Wells-Bennik M.H."/>
            <person name="Krawcyk A.O."/>
            <person name="De Jong A."/>
            <person name="Holsappel S."/>
            <person name="Eijlander R.T."/>
            <person name="Kuipers O.P."/>
        </authorList>
    </citation>
    <scope>NUCLEOTIDE SEQUENCE [LARGE SCALE GENOMIC DNA]</scope>
    <source>
        <strain evidence="1 2">B4109</strain>
    </source>
</reference>
<accession>A0A150MLB0</accession>
<evidence type="ECO:0000313" key="1">
    <source>
        <dbReference type="EMBL" id="KYD25274.1"/>
    </source>
</evidence>
<dbReference type="PATRIC" id="fig|1422.18.peg.249"/>
<evidence type="ECO:0000313" key="2">
    <source>
        <dbReference type="Proteomes" id="UP000075424"/>
    </source>
</evidence>
<protein>
    <submittedName>
        <fullName evidence="1">Uncharacterized protein</fullName>
    </submittedName>
</protein>
<proteinExistence type="predicted"/>
<organism evidence="1 2">
    <name type="scientific">Geobacillus stearothermophilus</name>
    <name type="common">Bacillus stearothermophilus</name>
    <dbReference type="NCBI Taxonomy" id="1422"/>
    <lineage>
        <taxon>Bacteria</taxon>
        <taxon>Bacillati</taxon>
        <taxon>Bacillota</taxon>
        <taxon>Bacilli</taxon>
        <taxon>Bacillales</taxon>
        <taxon>Anoxybacillaceae</taxon>
        <taxon>Geobacillus</taxon>
    </lineage>
</organism>
<dbReference type="Proteomes" id="UP000075424">
    <property type="component" value="Unassembled WGS sequence"/>
</dbReference>
<dbReference type="AlphaFoldDB" id="A0A150MLB0"/>
<comment type="caution">
    <text evidence="1">The sequence shown here is derived from an EMBL/GenBank/DDBJ whole genome shotgun (WGS) entry which is preliminary data.</text>
</comment>
<name>A0A150MLB0_GEOSE</name>
<gene>
    <name evidence="1" type="ORF">B4109_3181</name>
</gene>
<dbReference type="EMBL" id="LQYV01000086">
    <property type="protein sequence ID" value="KYD25274.1"/>
    <property type="molecule type" value="Genomic_DNA"/>
</dbReference>